<dbReference type="AlphaFoldDB" id="A0A1V2HZ85"/>
<keyword evidence="2" id="KW-1185">Reference proteome</keyword>
<reference evidence="2" key="1">
    <citation type="submission" date="2016-10" db="EMBL/GenBank/DDBJ databases">
        <title>Frankia sp. NRRL B-16386 Genome sequencing.</title>
        <authorList>
            <person name="Ghodhbane-Gtari F."/>
            <person name="Swanson E."/>
            <person name="Gueddou A."/>
            <person name="Hezbri K."/>
            <person name="Ktari K."/>
            <person name="Nouioui I."/>
            <person name="Morris K."/>
            <person name="Simpson S."/>
            <person name="Abebe-Akele F."/>
            <person name="Thomas K."/>
            <person name="Gtari M."/>
            <person name="Tisa L.S."/>
        </authorList>
    </citation>
    <scope>NUCLEOTIDE SEQUENCE [LARGE SCALE GENOMIC DNA]</scope>
    <source>
        <strain evidence="2">NRRL B-16386</strain>
    </source>
</reference>
<evidence type="ECO:0000313" key="1">
    <source>
        <dbReference type="EMBL" id="ONH21886.1"/>
    </source>
</evidence>
<dbReference type="EMBL" id="MOMC01000137">
    <property type="protein sequence ID" value="ONH21886.1"/>
    <property type="molecule type" value="Genomic_DNA"/>
</dbReference>
<evidence type="ECO:0000313" key="2">
    <source>
        <dbReference type="Proteomes" id="UP000188929"/>
    </source>
</evidence>
<dbReference type="STRING" id="1834516.BL253_37520"/>
<protein>
    <submittedName>
        <fullName evidence="1">Uncharacterized protein</fullName>
    </submittedName>
</protein>
<dbReference type="RefSeq" id="WP_076822993.1">
    <property type="nucleotide sequence ID" value="NZ_MOMC01000137.1"/>
</dbReference>
<name>A0A1V2HZ85_9ACTN</name>
<comment type="caution">
    <text evidence="1">The sequence shown here is derived from an EMBL/GenBank/DDBJ whole genome shotgun (WGS) entry which is preliminary data.</text>
</comment>
<dbReference type="Gene3D" id="2.60.120.200">
    <property type="match status" value="1"/>
</dbReference>
<dbReference type="Proteomes" id="UP000188929">
    <property type="component" value="Unassembled WGS sequence"/>
</dbReference>
<dbReference type="OrthoDB" id="9809583at2"/>
<sequence length="76" mass="8867">MAIRRHALDERFEGNLLDSDVWFPYYLPHWSSRAQTRAAYEVRDGELHLFVPPEQPLWCPDAMKERGLRSLVTAPG</sequence>
<gene>
    <name evidence="1" type="ORF">BL253_37520</name>
</gene>
<proteinExistence type="predicted"/>
<accession>A0A1V2HZ85</accession>
<organism evidence="1 2">
    <name type="scientific">Pseudofrankia asymbiotica</name>
    <dbReference type="NCBI Taxonomy" id="1834516"/>
    <lineage>
        <taxon>Bacteria</taxon>
        <taxon>Bacillati</taxon>
        <taxon>Actinomycetota</taxon>
        <taxon>Actinomycetes</taxon>
        <taxon>Frankiales</taxon>
        <taxon>Frankiaceae</taxon>
        <taxon>Pseudofrankia</taxon>
    </lineage>
</organism>